<dbReference type="EMBL" id="JAKEKT020000012">
    <property type="protein sequence ID" value="KAL1647343.1"/>
    <property type="molecule type" value="Genomic_DNA"/>
</dbReference>
<dbReference type="Proteomes" id="UP001521184">
    <property type="component" value="Unassembled WGS sequence"/>
</dbReference>
<protein>
    <submittedName>
        <fullName evidence="1">Uncharacterized protein</fullName>
    </submittedName>
</protein>
<reference evidence="1 2" key="1">
    <citation type="journal article" date="2023" name="Plant Dis.">
        <title>First Report of Diplodia intermedia Causing Canker and Dieback Diseases on Apple Trees in Canada.</title>
        <authorList>
            <person name="Ellouze W."/>
            <person name="Ilyukhin E."/>
            <person name="Sulman M."/>
            <person name="Ali S."/>
        </authorList>
    </citation>
    <scope>NUCLEOTIDE SEQUENCE [LARGE SCALE GENOMIC DNA]</scope>
    <source>
        <strain evidence="1 2">M45-28</strain>
    </source>
</reference>
<name>A0ABR3TYU2_9PEZI</name>
<proteinExistence type="predicted"/>
<sequence length="301" mass="33601">MAATTFSPYNMNDAFFNFGDDPFNLPALSSEGDLSPAIIEEIMAQQSSDDVEEIKSGAMYQARVEFAAKRLAAIPKTFAEQAQTMFIHRRLFQEKSPPALQDALGVCALYCLKNPDNQALVFANLQQKTQQLIANTDPLLASKLELLAALQALLLYQAIRLFDGDIRLRTQAEADEAVLVAWTKQLQVRMHQLVPSLPASAVLLRGVYEFLKFGYEKASNHRLSFTAQAALWEAQSEYGWRTACSEREKLEVRVAHWDDDMLKAAPPDLEELGVLTMTMLRGMDATGEWLGKGHVARFGLE</sequence>
<evidence type="ECO:0000313" key="2">
    <source>
        <dbReference type="Proteomes" id="UP001521184"/>
    </source>
</evidence>
<gene>
    <name evidence="1" type="ORF">SLS58_002671</name>
</gene>
<comment type="caution">
    <text evidence="1">The sequence shown here is derived from an EMBL/GenBank/DDBJ whole genome shotgun (WGS) entry which is preliminary data.</text>
</comment>
<keyword evidence="2" id="KW-1185">Reference proteome</keyword>
<evidence type="ECO:0000313" key="1">
    <source>
        <dbReference type="EMBL" id="KAL1647343.1"/>
    </source>
</evidence>
<organism evidence="1 2">
    <name type="scientific">Diplodia intermedia</name>
    <dbReference type="NCBI Taxonomy" id="856260"/>
    <lineage>
        <taxon>Eukaryota</taxon>
        <taxon>Fungi</taxon>
        <taxon>Dikarya</taxon>
        <taxon>Ascomycota</taxon>
        <taxon>Pezizomycotina</taxon>
        <taxon>Dothideomycetes</taxon>
        <taxon>Dothideomycetes incertae sedis</taxon>
        <taxon>Botryosphaeriales</taxon>
        <taxon>Botryosphaeriaceae</taxon>
        <taxon>Diplodia</taxon>
    </lineage>
</organism>
<accession>A0ABR3TYU2</accession>